<keyword evidence="3" id="KW-0539">Nucleus</keyword>
<dbReference type="PANTHER" id="PTHR12940:SF0">
    <property type="entry name" value="SPLICING FACTOR ESS-2 HOMOLOG"/>
    <property type="match status" value="1"/>
</dbReference>
<dbReference type="GO" id="GO:0071013">
    <property type="term" value="C:catalytic step 2 spliceosome"/>
    <property type="evidence" value="ECO:0007669"/>
    <property type="project" value="TreeGrafter"/>
</dbReference>
<dbReference type="Pfam" id="PF09751">
    <property type="entry name" value="Es2"/>
    <property type="match status" value="1"/>
</dbReference>
<feature type="compositionally biased region" description="Polar residues" evidence="4">
    <location>
        <begin position="1"/>
        <end position="11"/>
    </location>
</feature>
<comment type="subcellular location">
    <subcellularLocation>
        <location evidence="1">Nucleus</location>
    </subcellularLocation>
</comment>
<evidence type="ECO:0000313" key="5">
    <source>
        <dbReference type="EMBL" id="CAF9936825.1"/>
    </source>
</evidence>
<dbReference type="OrthoDB" id="19679at2759"/>
<comment type="similarity">
    <text evidence="2">Belongs to the ESS2 family.</text>
</comment>
<protein>
    <recommendedName>
        <fullName evidence="7">Nuclear protein Es2</fullName>
    </recommendedName>
</protein>
<evidence type="ECO:0000313" key="6">
    <source>
        <dbReference type="Proteomes" id="UP000664521"/>
    </source>
</evidence>
<feature type="region of interest" description="Disordered" evidence="4">
    <location>
        <begin position="1"/>
        <end position="34"/>
    </location>
</feature>
<feature type="region of interest" description="Disordered" evidence="4">
    <location>
        <begin position="89"/>
        <end position="147"/>
    </location>
</feature>
<feature type="region of interest" description="Disordered" evidence="4">
    <location>
        <begin position="429"/>
        <end position="466"/>
    </location>
</feature>
<sequence length="466" mass="50686">MASEISSQALTKRSHDTALMPPPPAPKRIKRPTKVLDEDDYTDALSHIIARDFFPGLIETDTQQEYLNALDSQDQEWISSAGRKLTEIMTPGPNGRQSRGRRGTSMTPIAGLYGRAGETPKAWQGHTPMSVASSKSTSAAGQQPEIDTNMSLGAFQSKYTSEDNESFYKLLDKQNRKRSEKYAWMWAGNKIPAARQIAHRERESRLLANKSQASSEGKELTKIDKSEDRKAMPDSWKSRPDNPFMFEPPSIEDTHQTIQQRAEETSRAPPKAVVYDNTRLPTSSSSTDLPSGPPPSPSLSAVQDAIAGHPRPTASEAAFTSSLTPRVNGYAFVDSAPSPSPSELTSTWGSEDHSSLLGSGDATPNPFKIKEKSKREALHHRMVDKVAKGKRAVAKREGELANTPVPRFASSPKIAKGSLTPAAQKLLGKVGSSGMTPSLWGAKGGQSLRRSGLRQVSTPTKRVDEG</sequence>
<comment type="caution">
    <text evidence="5">The sequence shown here is derived from an EMBL/GenBank/DDBJ whole genome shotgun (WGS) entry which is preliminary data.</text>
</comment>
<dbReference type="Proteomes" id="UP000664521">
    <property type="component" value="Unassembled WGS sequence"/>
</dbReference>
<feature type="region of interest" description="Disordered" evidence="4">
    <location>
        <begin position="206"/>
        <end position="320"/>
    </location>
</feature>
<reference evidence="5" key="1">
    <citation type="submission" date="2021-03" db="EMBL/GenBank/DDBJ databases">
        <authorList>
            <person name="Tagirdzhanova G."/>
        </authorList>
    </citation>
    <scope>NUCLEOTIDE SEQUENCE</scope>
</reference>
<dbReference type="EMBL" id="CAJPDS010000095">
    <property type="protein sequence ID" value="CAF9936825.1"/>
    <property type="molecule type" value="Genomic_DNA"/>
</dbReference>
<feature type="compositionally biased region" description="Basic and acidic residues" evidence="4">
    <location>
        <begin position="216"/>
        <end position="240"/>
    </location>
</feature>
<evidence type="ECO:0000256" key="2">
    <source>
        <dbReference type="ARBA" id="ARBA00009072"/>
    </source>
</evidence>
<gene>
    <name evidence="5" type="ORF">HETSPECPRED_010458</name>
</gene>
<dbReference type="AlphaFoldDB" id="A0A8H3G6N1"/>
<proteinExistence type="inferred from homology"/>
<organism evidence="5 6">
    <name type="scientific">Heterodermia speciosa</name>
    <dbReference type="NCBI Taxonomy" id="116794"/>
    <lineage>
        <taxon>Eukaryota</taxon>
        <taxon>Fungi</taxon>
        <taxon>Dikarya</taxon>
        <taxon>Ascomycota</taxon>
        <taxon>Pezizomycotina</taxon>
        <taxon>Lecanoromycetes</taxon>
        <taxon>OSLEUM clade</taxon>
        <taxon>Lecanoromycetidae</taxon>
        <taxon>Caliciales</taxon>
        <taxon>Physciaceae</taxon>
        <taxon>Heterodermia</taxon>
    </lineage>
</organism>
<evidence type="ECO:0000256" key="4">
    <source>
        <dbReference type="SAM" id="MobiDB-lite"/>
    </source>
</evidence>
<feature type="compositionally biased region" description="Low complexity" evidence="4">
    <location>
        <begin position="278"/>
        <end position="290"/>
    </location>
</feature>
<evidence type="ECO:0000256" key="3">
    <source>
        <dbReference type="ARBA" id="ARBA00023242"/>
    </source>
</evidence>
<evidence type="ECO:0008006" key="7">
    <source>
        <dbReference type="Google" id="ProtNLM"/>
    </source>
</evidence>
<dbReference type="InterPro" id="IPR019148">
    <property type="entry name" value="Nuclear_protein_DGCR14_ESS-2"/>
</dbReference>
<keyword evidence="6" id="KW-1185">Reference proteome</keyword>
<feature type="region of interest" description="Disordered" evidence="4">
    <location>
        <begin position="334"/>
        <end position="367"/>
    </location>
</feature>
<accession>A0A8H3G6N1</accession>
<name>A0A8H3G6N1_9LECA</name>
<dbReference type="PANTHER" id="PTHR12940">
    <property type="entry name" value="ES-2 PROTEIN - RELATED"/>
    <property type="match status" value="1"/>
</dbReference>
<evidence type="ECO:0000256" key="1">
    <source>
        <dbReference type="ARBA" id="ARBA00004123"/>
    </source>
</evidence>
<feature type="region of interest" description="Disordered" evidence="4">
    <location>
        <begin position="386"/>
        <end position="413"/>
    </location>
</feature>
<feature type="compositionally biased region" description="Polar residues" evidence="4">
    <location>
        <begin position="130"/>
        <end position="147"/>
    </location>
</feature>